<dbReference type="eggNOG" id="COG0463">
    <property type="taxonomic scope" value="Bacteria"/>
</dbReference>
<dbReference type="EMBL" id="AJAQ01000014">
    <property type="protein sequence ID" value="EOH94904.1"/>
    <property type="molecule type" value="Genomic_DNA"/>
</dbReference>
<organism evidence="1 2">
    <name type="scientific">Enterococcus pallens ATCC BAA-351</name>
    <dbReference type="NCBI Taxonomy" id="1158607"/>
    <lineage>
        <taxon>Bacteria</taxon>
        <taxon>Bacillati</taxon>
        <taxon>Bacillota</taxon>
        <taxon>Bacilli</taxon>
        <taxon>Lactobacillales</taxon>
        <taxon>Enterococcaceae</taxon>
        <taxon>Enterococcus</taxon>
    </lineage>
</organism>
<dbReference type="RefSeq" id="WP_010756823.1">
    <property type="nucleotide sequence ID" value="NZ_ASWD01000006.1"/>
</dbReference>
<dbReference type="HOGENOM" id="CLU_063040_0_0_9"/>
<dbReference type="STRING" id="160454.RV10_GL002927"/>
<evidence type="ECO:0000313" key="1">
    <source>
        <dbReference type="EMBL" id="EOH94904.1"/>
    </source>
</evidence>
<gene>
    <name evidence="1" type="ORF">UAU_01826</name>
</gene>
<reference evidence="1 2" key="1">
    <citation type="submission" date="2013-02" db="EMBL/GenBank/DDBJ databases">
        <title>The Genome Sequence of Enterococcus pallens BAA-351.</title>
        <authorList>
            <consortium name="The Broad Institute Genome Sequencing Platform"/>
            <consortium name="The Broad Institute Genome Sequencing Center for Infectious Disease"/>
            <person name="Earl A.M."/>
            <person name="Gilmore M.S."/>
            <person name="Lebreton F."/>
            <person name="Walker B."/>
            <person name="Young S.K."/>
            <person name="Zeng Q."/>
            <person name="Gargeya S."/>
            <person name="Fitzgerald M."/>
            <person name="Haas B."/>
            <person name="Abouelleil A."/>
            <person name="Alvarado L."/>
            <person name="Arachchi H.M."/>
            <person name="Berlin A.M."/>
            <person name="Chapman S.B."/>
            <person name="Dewar J."/>
            <person name="Goldberg J."/>
            <person name="Griggs A."/>
            <person name="Gujja S."/>
            <person name="Hansen M."/>
            <person name="Howarth C."/>
            <person name="Imamovic A."/>
            <person name="Larimer J."/>
            <person name="McCowan C."/>
            <person name="Murphy C."/>
            <person name="Neiman D."/>
            <person name="Pearson M."/>
            <person name="Priest M."/>
            <person name="Roberts A."/>
            <person name="Saif S."/>
            <person name="Shea T."/>
            <person name="Sisk P."/>
            <person name="Sykes S."/>
            <person name="Wortman J."/>
            <person name="Nusbaum C."/>
            <person name="Birren B."/>
        </authorList>
    </citation>
    <scope>NUCLEOTIDE SEQUENCE [LARGE SCALE GENOMIC DNA]</scope>
    <source>
        <strain evidence="1 2">ATCC BAA-351</strain>
    </source>
</reference>
<proteinExistence type="predicted"/>
<comment type="caution">
    <text evidence="1">The sequence shown here is derived from an EMBL/GenBank/DDBJ whole genome shotgun (WGS) entry which is preliminary data.</text>
</comment>
<protein>
    <submittedName>
        <fullName evidence="1">Uncharacterized protein</fullName>
    </submittedName>
</protein>
<accession>R2T3W2</accession>
<dbReference type="Pfam" id="PF13704">
    <property type="entry name" value="Glyco_tranf_2_4"/>
    <property type="match status" value="1"/>
</dbReference>
<dbReference type="Proteomes" id="UP000013782">
    <property type="component" value="Unassembled WGS sequence"/>
</dbReference>
<dbReference type="AlphaFoldDB" id="R2T3W2"/>
<dbReference type="PATRIC" id="fig|1158607.3.peg.1791"/>
<dbReference type="OrthoDB" id="3010234at2"/>
<name>R2T3W2_9ENTE</name>
<evidence type="ECO:0000313" key="2">
    <source>
        <dbReference type="Proteomes" id="UP000013782"/>
    </source>
</evidence>
<sequence>MDFFPVKSRLTLYGHRIKYFKEVMKAKKMLDNEIEHFKIDDASRDKLYRSLVTYITYKPKSSLEYISAFFKSDITKVKDGKVKLNEVITIVPVKDDLVKIKEFIKYHNRIGLTNFVFIDNNSSDGTFEYLISLENVEVFRVTEMFSSVKCQAWFNRVILDYGYDKWYLCLDSDEFFSSKYDFCDIHKLVEFLESRKQYRFRTMLLDMYASNEWYKNGNPQDFMKECIYYDYKGYSIYKTYQGYDVLGGVRKRIFDINPTLTKYPLFKFQDGDVFLQHLPLIYEKNDIASLDGVILHYKFLPNDIIKYEQYALSEIHANNSYEYKKYVDKMNTNFIGFYDENSSAKFIRADEAIRLIEKGIRKKEKNND</sequence>
<keyword evidence="2" id="KW-1185">Reference proteome</keyword>